<reference evidence="1" key="1">
    <citation type="journal article" date="2015" name="PeerJ">
        <title>First genomic representation of candidate bacterial phylum KSB3 points to enhanced environmental sensing as a trigger of wastewater bulking.</title>
        <authorList>
            <person name="Sekiguchi Y."/>
            <person name="Ohashi A."/>
            <person name="Parks D.H."/>
            <person name="Yamauchi T."/>
            <person name="Tyson G.W."/>
            <person name="Hugenholtz P."/>
        </authorList>
    </citation>
    <scope>NUCLEOTIDE SEQUENCE [LARGE SCALE GENOMIC DNA]</scope>
</reference>
<dbReference type="Proteomes" id="UP000030700">
    <property type="component" value="Unassembled WGS sequence"/>
</dbReference>
<gene>
    <name evidence="1" type="ORF">U14_02185</name>
</gene>
<protein>
    <submittedName>
        <fullName evidence="1">Uncharacterized protein</fullName>
    </submittedName>
</protein>
<keyword evidence="2" id="KW-1185">Reference proteome</keyword>
<dbReference type="AlphaFoldDB" id="A0A0S6VY07"/>
<evidence type="ECO:0000313" key="1">
    <source>
        <dbReference type="EMBL" id="GAK50943.1"/>
    </source>
</evidence>
<dbReference type="Gene3D" id="1.25.40.10">
    <property type="entry name" value="Tetratricopeptide repeat domain"/>
    <property type="match status" value="1"/>
</dbReference>
<proteinExistence type="predicted"/>
<dbReference type="STRING" id="1499966.U14_02185"/>
<dbReference type="InterPro" id="IPR011990">
    <property type="entry name" value="TPR-like_helical_dom_sf"/>
</dbReference>
<sequence length="177" mass="21027">MGNVFYKQGELDTARYFYGKAYLLYEKDYQRSPDPLMYFAEWSLITEQIDQAYTLSKDAHRLMNRYFLWHPFTRMFLPCERLAVRFMLVTCLVYQQKRTEALTELQALIAYYRSLTNANEKWWDYETLHNVISMSDKLTDADKTLLLKLIDVLQAPKAEGDRKLAELEAMLPKLLQP</sequence>
<dbReference type="SUPFAM" id="SSF48452">
    <property type="entry name" value="TPR-like"/>
    <property type="match status" value="1"/>
</dbReference>
<evidence type="ECO:0000313" key="2">
    <source>
        <dbReference type="Proteomes" id="UP000030700"/>
    </source>
</evidence>
<dbReference type="EMBL" id="DF820456">
    <property type="protein sequence ID" value="GAK50943.1"/>
    <property type="molecule type" value="Genomic_DNA"/>
</dbReference>
<name>A0A0S6VY07_9BACT</name>
<dbReference type="HOGENOM" id="CLU_1514992_0_0_0"/>
<organism evidence="1">
    <name type="scientific">Candidatus Moduliflexus flocculans</name>
    <dbReference type="NCBI Taxonomy" id="1499966"/>
    <lineage>
        <taxon>Bacteria</taxon>
        <taxon>Candidatus Moduliflexota</taxon>
        <taxon>Candidatus Moduliflexia</taxon>
        <taxon>Candidatus Moduliflexales</taxon>
        <taxon>Candidatus Moduliflexaceae</taxon>
    </lineage>
</organism>
<accession>A0A0S6VY07</accession>